<protein>
    <submittedName>
        <fullName evidence="3">Uncharacterized protein</fullName>
    </submittedName>
</protein>
<dbReference type="Proteomes" id="UP000609064">
    <property type="component" value="Unassembled WGS sequence"/>
</dbReference>
<feature type="transmembrane region" description="Helical" evidence="2">
    <location>
        <begin position="118"/>
        <end position="136"/>
    </location>
</feature>
<comment type="caution">
    <text evidence="3">The sequence shown here is derived from an EMBL/GenBank/DDBJ whole genome shotgun (WGS) entry which is preliminary data.</text>
</comment>
<name>A0A916YHA5_9BACT</name>
<dbReference type="AlphaFoldDB" id="A0A916YHA5"/>
<feature type="transmembrane region" description="Helical" evidence="2">
    <location>
        <begin position="157"/>
        <end position="179"/>
    </location>
</feature>
<reference evidence="3" key="2">
    <citation type="submission" date="2020-09" db="EMBL/GenBank/DDBJ databases">
        <authorList>
            <person name="Sun Q."/>
            <person name="Zhou Y."/>
        </authorList>
    </citation>
    <scope>NUCLEOTIDE SEQUENCE</scope>
    <source>
        <strain evidence="3">CGMCC 1.15958</strain>
    </source>
</reference>
<keyword evidence="4" id="KW-1185">Reference proteome</keyword>
<keyword evidence="1" id="KW-0175">Coiled coil</keyword>
<evidence type="ECO:0000313" key="4">
    <source>
        <dbReference type="Proteomes" id="UP000609064"/>
    </source>
</evidence>
<accession>A0A916YHA5</accession>
<sequence>MRVVKTINDDFAKKEQQLKEQLASLDQQRKQQENALKQQEAARIIQLRENREALLEDARQFEELSLRAVTTEDKIFYVQEARNARKSAAEIILPEDATTQTKTSVEQPVALGVSTTQGIWGLIILALATGLLFWAYGMSDNENDSAARMINSGGMRFLSNVWMSLGSLIFGFAIQWALFPQQFFYYHSKFNTERCLREDFVNPSKEGFYRIACWFFTLALPIWVFVSIFQVILA</sequence>
<evidence type="ECO:0000256" key="2">
    <source>
        <dbReference type="SAM" id="Phobius"/>
    </source>
</evidence>
<feature type="coiled-coil region" evidence="1">
    <location>
        <begin position="8"/>
        <end position="64"/>
    </location>
</feature>
<keyword evidence="2" id="KW-1133">Transmembrane helix</keyword>
<evidence type="ECO:0000313" key="3">
    <source>
        <dbReference type="EMBL" id="GGD45174.1"/>
    </source>
</evidence>
<feature type="transmembrane region" description="Helical" evidence="2">
    <location>
        <begin position="208"/>
        <end position="233"/>
    </location>
</feature>
<organism evidence="3 4">
    <name type="scientific">Emticicia aquatilis</name>
    <dbReference type="NCBI Taxonomy" id="1537369"/>
    <lineage>
        <taxon>Bacteria</taxon>
        <taxon>Pseudomonadati</taxon>
        <taxon>Bacteroidota</taxon>
        <taxon>Cytophagia</taxon>
        <taxon>Cytophagales</taxon>
        <taxon>Leadbetterellaceae</taxon>
        <taxon>Emticicia</taxon>
    </lineage>
</organism>
<proteinExistence type="predicted"/>
<gene>
    <name evidence="3" type="ORF">GCM10011514_06540</name>
</gene>
<keyword evidence="2" id="KW-0472">Membrane</keyword>
<dbReference type="EMBL" id="BMKK01000001">
    <property type="protein sequence ID" value="GGD45174.1"/>
    <property type="molecule type" value="Genomic_DNA"/>
</dbReference>
<evidence type="ECO:0000256" key="1">
    <source>
        <dbReference type="SAM" id="Coils"/>
    </source>
</evidence>
<reference evidence="3" key="1">
    <citation type="journal article" date="2014" name="Int. J. Syst. Evol. Microbiol.">
        <title>Complete genome sequence of Corynebacterium casei LMG S-19264T (=DSM 44701T), isolated from a smear-ripened cheese.</title>
        <authorList>
            <consortium name="US DOE Joint Genome Institute (JGI-PGF)"/>
            <person name="Walter F."/>
            <person name="Albersmeier A."/>
            <person name="Kalinowski J."/>
            <person name="Ruckert C."/>
        </authorList>
    </citation>
    <scope>NUCLEOTIDE SEQUENCE</scope>
    <source>
        <strain evidence="3">CGMCC 1.15958</strain>
    </source>
</reference>
<keyword evidence="2" id="KW-0812">Transmembrane</keyword>